<dbReference type="PANTHER" id="PTHR19328:SF75">
    <property type="entry name" value="ALDOSE SUGAR DEHYDROGENASE YLII"/>
    <property type="match status" value="1"/>
</dbReference>
<evidence type="ECO:0000313" key="3">
    <source>
        <dbReference type="EMBL" id="MBD5771869.1"/>
    </source>
</evidence>
<dbReference type="RefSeq" id="WP_191595262.1">
    <property type="nucleotide sequence ID" value="NZ_JACYFC010000004.1"/>
</dbReference>
<dbReference type="Pfam" id="PF07995">
    <property type="entry name" value="GSDH"/>
    <property type="match status" value="1"/>
</dbReference>
<feature type="domain" description="Glucose/Sorbosone dehydrogenase" evidence="2">
    <location>
        <begin position="39"/>
        <end position="360"/>
    </location>
</feature>
<dbReference type="Proteomes" id="UP000604161">
    <property type="component" value="Unassembled WGS sequence"/>
</dbReference>
<comment type="caution">
    <text evidence="3">The sequence shown here is derived from an EMBL/GenBank/DDBJ whole genome shotgun (WGS) entry which is preliminary data.</text>
</comment>
<accession>A0ABR8P0P8</accession>
<proteinExistence type="predicted"/>
<feature type="chain" id="PRO_5046462337" evidence="1">
    <location>
        <begin position="19"/>
        <end position="366"/>
    </location>
</feature>
<protein>
    <submittedName>
        <fullName evidence="3">PQQ-dependent sugar dehydrogenase</fullName>
    </submittedName>
</protein>
<dbReference type="EMBL" id="JACYFC010000004">
    <property type="protein sequence ID" value="MBD5771869.1"/>
    <property type="molecule type" value="Genomic_DNA"/>
</dbReference>
<reference evidence="3 4" key="1">
    <citation type="submission" date="2020-09" db="EMBL/GenBank/DDBJ databases">
        <title>Marinomonas sp. nov., isolated from the cysticercosis algae of Qingdao, China.</title>
        <authorList>
            <person name="Sun X."/>
        </authorList>
    </citation>
    <scope>NUCLEOTIDE SEQUENCE [LARGE SCALE GENOMIC DNA]</scope>
    <source>
        <strain evidence="3 4">SM2066</strain>
    </source>
</reference>
<dbReference type="InterPro" id="IPR011042">
    <property type="entry name" value="6-blade_b-propeller_TolB-like"/>
</dbReference>
<keyword evidence="4" id="KW-1185">Reference proteome</keyword>
<evidence type="ECO:0000256" key="1">
    <source>
        <dbReference type="SAM" id="SignalP"/>
    </source>
</evidence>
<dbReference type="InterPro" id="IPR011041">
    <property type="entry name" value="Quinoprot_gluc/sorb_DH_b-prop"/>
</dbReference>
<dbReference type="SUPFAM" id="SSF50952">
    <property type="entry name" value="Soluble quinoprotein glucose dehydrogenase"/>
    <property type="match status" value="1"/>
</dbReference>
<evidence type="ECO:0000259" key="2">
    <source>
        <dbReference type="Pfam" id="PF07995"/>
    </source>
</evidence>
<dbReference type="Gene3D" id="2.120.10.30">
    <property type="entry name" value="TolB, C-terminal domain"/>
    <property type="match status" value="1"/>
</dbReference>
<gene>
    <name evidence="3" type="ORF">IF202_12515</name>
</gene>
<organism evidence="3 4">
    <name type="scientific">Marinomonas colpomeniae</name>
    <dbReference type="NCBI Taxonomy" id="2774408"/>
    <lineage>
        <taxon>Bacteria</taxon>
        <taxon>Pseudomonadati</taxon>
        <taxon>Pseudomonadota</taxon>
        <taxon>Gammaproteobacteria</taxon>
        <taxon>Oceanospirillales</taxon>
        <taxon>Oceanospirillaceae</taxon>
        <taxon>Marinomonas</taxon>
    </lineage>
</organism>
<feature type="signal peptide" evidence="1">
    <location>
        <begin position="1"/>
        <end position="18"/>
    </location>
</feature>
<sequence>MKIWIVFLASLLAFNTQASNIVNNDVLNIQKVSQFNGVPWAIALVTDQEAIVSIKHGNAYRVNLLSGETQALSGLPEIDNRGQGGLLDVAKAPNFEQEGLLYFTYSKPSLAGTKTTLARAKLVSNTLKDWQDLFVADVMSPNHEHYGSRIAFDDKGHVFLSVGDGGIRESAQDLTNHAGSIIRLNLDGSVPTDNPFVRHASIRNEIWSYGHRNPQGLFYDNSTHTLWSNEHGPKGGDEINLIRPGANYGWPIVSYGKEYSGSASIGEGTQKEGIDNPAKVFIPSIAPSSLLRYKGMLFSNWNGDFLSTALALRHLNKVKIEANGKTTETRYLEHLDERLRSIAEDSQGALYIGTDSGKLLKVTLSN</sequence>
<evidence type="ECO:0000313" key="4">
    <source>
        <dbReference type="Proteomes" id="UP000604161"/>
    </source>
</evidence>
<dbReference type="InterPro" id="IPR012938">
    <property type="entry name" value="Glc/Sorbosone_DH"/>
</dbReference>
<keyword evidence="1" id="KW-0732">Signal</keyword>
<name>A0ABR8P0P8_9GAMM</name>
<dbReference type="PANTHER" id="PTHR19328">
    <property type="entry name" value="HEDGEHOG-INTERACTING PROTEIN"/>
    <property type="match status" value="1"/>
</dbReference>